<proteinExistence type="predicted"/>
<evidence type="ECO:0000313" key="3">
    <source>
        <dbReference type="Proteomes" id="UP001281761"/>
    </source>
</evidence>
<gene>
    <name evidence="2" type="ORF">BLNAU_4459</name>
</gene>
<reference evidence="2 3" key="1">
    <citation type="journal article" date="2022" name="bioRxiv">
        <title>Genomics of Preaxostyla Flagellates Illuminates Evolutionary Transitions and the Path Towards Mitochondrial Loss.</title>
        <authorList>
            <person name="Novak L.V.F."/>
            <person name="Treitli S.C."/>
            <person name="Pyrih J."/>
            <person name="Halakuc P."/>
            <person name="Pipaliya S.V."/>
            <person name="Vacek V."/>
            <person name="Brzon O."/>
            <person name="Soukal P."/>
            <person name="Eme L."/>
            <person name="Dacks J.B."/>
            <person name="Karnkowska A."/>
            <person name="Elias M."/>
            <person name="Hampl V."/>
        </authorList>
    </citation>
    <scope>NUCLEOTIDE SEQUENCE [LARGE SCALE GENOMIC DNA]</scope>
    <source>
        <strain evidence="2">NAU3</strain>
        <tissue evidence="2">Gut</tissue>
    </source>
</reference>
<keyword evidence="3" id="KW-1185">Reference proteome</keyword>
<feature type="compositionally biased region" description="Low complexity" evidence="1">
    <location>
        <begin position="445"/>
        <end position="464"/>
    </location>
</feature>
<evidence type="ECO:0000313" key="2">
    <source>
        <dbReference type="EMBL" id="KAK2960561.1"/>
    </source>
</evidence>
<feature type="region of interest" description="Disordered" evidence="1">
    <location>
        <begin position="445"/>
        <end position="481"/>
    </location>
</feature>
<comment type="caution">
    <text evidence="2">The sequence shown here is derived from an EMBL/GenBank/DDBJ whole genome shotgun (WGS) entry which is preliminary data.</text>
</comment>
<name>A0ABQ9YA47_9EUKA</name>
<protein>
    <submittedName>
        <fullName evidence="2">Uncharacterized protein</fullName>
    </submittedName>
</protein>
<organism evidence="2 3">
    <name type="scientific">Blattamonas nauphoetae</name>
    <dbReference type="NCBI Taxonomy" id="2049346"/>
    <lineage>
        <taxon>Eukaryota</taxon>
        <taxon>Metamonada</taxon>
        <taxon>Preaxostyla</taxon>
        <taxon>Oxymonadida</taxon>
        <taxon>Blattamonas</taxon>
    </lineage>
</organism>
<dbReference type="Proteomes" id="UP001281761">
    <property type="component" value="Unassembled WGS sequence"/>
</dbReference>
<feature type="region of interest" description="Disordered" evidence="1">
    <location>
        <begin position="328"/>
        <end position="349"/>
    </location>
</feature>
<accession>A0ABQ9YA47</accession>
<dbReference type="EMBL" id="JARBJD010000022">
    <property type="protein sequence ID" value="KAK2960561.1"/>
    <property type="molecule type" value="Genomic_DNA"/>
</dbReference>
<evidence type="ECO:0000256" key="1">
    <source>
        <dbReference type="SAM" id="MobiDB-lite"/>
    </source>
</evidence>
<sequence>MTNLPTIIEIEKSLPQFYNTAKDSIHSACNTADGEYELAIAHQLLTRPFPIRGRMGPPNLDMCNYDDPSPGNVQLRRTYFRDDGTFNSIPLLSLITRMDNVPFSLPTIPKNTQSISDEDLFDNETDTDKQTIDPQIVKNLPISYHPLVQLVQLQWMNRWNRQIQVMYSLPLRSRPQPRHIPVFSFSKRLAQESGHPYRIRTAFEKGAPKTSCALPQKTPPHTFVFQRNQKKVVGVPLKKNKPPLPIQPNTQNLAGNPELVDALREYTVGFIVEGDAEDDGTIMVVDEAQEQSEFHILTPQLLEEDLPVDKDSIVLNKDIITVEQANVAIDNDTEEEPQRSDESTGILPPLSTDHSQAFLRSLQRLPPSTFPLPSVFPIHLSTSFQSNTPFHTQVSSFSPFIQPEQTQPDNTRHFETPSYLNWYGNAPSKYLSLMNTRIARRQAQAVDDTATQAQAVDDTATQAQPETSLDEQSEMQKDEIT</sequence>